<evidence type="ECO:0000256" key="1">
    <source>
        <dbReference type="ARBA" id="ARBA00004123"/>
    </source>
</evidence>
<feature type="compositionally biased region" description="Basic and acidic residues" evidence="4">
    <location>
        <begin position="1"/>
        <end position="10"/>
    </location>
</feature>
<organism evidence="6 7">
    <name type="scientific">Diacronema lutheri</name>
    <name type="common">Unicellular marine alga</name>
    <name type="synonym">Monochrysis lutheri</name>
    <dbReference type="NCBI Taxonomy" id="2081491"/>
    <lineage>
        <taxon>Eukaryota</taxon>
        <taxon>Haptista</taxon>
        <taxon>Haptophyta</taxon>
        <taxon>Pavlovophyceae</taxon>
        <taxon>Pavlovales</taxon>
        <taxon>Pavlovaceae</taxon>
        <taxon>Diacronema</taxon>
    </lineage>
</organism>
<evidence type="ECO:0000259" key="5">
    <source>
        <dbReference type="PROSITE" id="PS50071"/>
    </source>
</evidence>
<name>A0A8J5XVG3_DIALT</name>
<dbReference type="Gene3D" id="1.10.10.60">
    <property type="entry name" value="Homeodomain-like"/>
    <property type="match status" value="1"/>
</dbReference>
<dbReference type="PROSITE" id="PS50071">
    <property type="entry name" value="HOMEOBOX_2"/>
    <property type="match status" value="1"/>
</dbReference>
<evidence type="ECO:0000313" key="6">
    <source>
        <dbReference type="EMBL" id="KAG8469172.1"/>
    </source>
</evidence>
<feature type="domain" description="Homeobox" evidence="5">
    <location>
        <begin position="33"/>
        <end position="93"/>
    </location>
</feature>
<dbReference type="InterPro" id="IPR001356">
    <property type="entry name" value="HD"/>
</dbReference>
<accession>A0A8J5XVG3</accession>
<dbReference type="GO" id="GO:0006355">
    <property type="term" value="P:regulation of DNA-templated transcription"/>
    <property type="evidence" value="ECO:0007669"/>
    <property type="project" value="TreeGrafter"/>
</dbReference>
<gene>
    <name evidence="6" type="ORF">KFE25_007690</name>
</gene>
<dbReference type="AlphaFoldDB" id="A0A8J5XVG3"/>
<keyword evidence="2 3" id="KW-0238">DNA-binding</keyword>
<dbReference type="PANTHER" id="PTHR24323">
    <property type="entry name" value="CEH-10 HOMEODOMAIN-CONTAINING HOMOLOG"/>
    <property type="match status" value="1"/>
</dbReference>
<protein>
    <recommendedName>
        <fullName evidence="5">Homeobox domain-containing protein</fullName>
    </recommendedName>
</protein>
<dbReference type="SUPFAM" id="SSF46689">
    <property type="entry name" value="Homeodomain-like"/>
    <property type="match status" value="1"/>
</dbReference>
<evidence type="ECO:0000313" key="7">
    <source>
        <dbReference type="Proteomes" id="UP000751190"/>
    </source>
</evidence>
<dbReference type="PANTHER" id="PTHR24323:SF7">
    <property type="entry name" value="HOMEOBOX DOMAIN-CONTAINING PROTEIN"/>
    <property type="match status" value="1"/>
</dbReference>
<dbReference type="Pfam" id="PF00046">
    <property type="entry name" value="Homeodomain"/>
    <property type="match status" value="1"/>
</dbReference>
<dbReference type="GO" id="GO:0000976">
    <property type="term" value="F:transcription cis-regulatory region binding"/>
    <property type="evidence" value="ECO:0007669"/>
    <property type="project" value="TreeGrafter"/>
</dbReference>
<dbReference type="Proteomes" id="UP000751190">
    <property type="component" value="Unassembled WGS sequence"/>
</dbReference>
<keyword evidence="2 3" id="KW-0539">Nucleus</keyword>
<evidence type="ECO:0000256" key="4">
    <source>
        <dbReference type="SAM" id="MobiDB-lite"/>
    </source>
</evidence>
<keyword evidence="2 3" id="KW-0371">Homeobox</keyword>
<feature type="compositionally biased region" description="Basic and acidic residues" evidence="4">
    <location>
        <begin position="20"/>
        <end position="31"/>
    </location>
</feature>
<keyword evidence="7" id="KW-1185">Reference proteome</keyword>
<proteinExistence type="predicted"/>
<feature type="region of interest" description="Disordered" evidence="4">
    <location>
        <begin position="1"/>
        <end position="31"/>
    </location>
</feature>
<evidence type="ECO:0000256" key="3">
    <source>
        <dbReference type="RuleBase" id="RU000682"/>
    </source>
</evidence>
<reference evidence="6" key="1">
    <citation type="submission" date="2021-05" db="EMBL/GenBank/DDBJ databases">
        <title>The genome of the haptophyte Pavlova lutheri (Diacronema luteri, Pavlovales) - a model for lipid biosynthesis in eukaryotic algae.</title>
        <authorList>
            <person name="Hulatt C.J."/>
            <person name="Posewitz M.C."/>
        </authorList>
    </citation>
    <scope>NUCLEOTIDE SEQUENCE</scope>
    <source>
        <strain evidence="6">NIVA-4/92</strain>
    </source>
</reference>
<comment type="subcellular location">
    <subcellularLocation>
        <location evidence="1 2 3">Nucleus</location>
    </subcellularLocation>
</comment>
<sequence>MRFTDDRDPARWATPEDDAEGTRETARDADGLDDNRTYRWSVQARARALLEQAFASDPYPRMDARQKMAADLHVTQRQVQIWFQNRRQREQRQRSLSDWQHRTRATLIVPPDQLERLHSCVTPSSAACARSDALATEQPSTGEEHVLIGPAAAGLGDPRLYAYARDGGAYLPPPPSACAQLELPTVPAFGGRCVAIGPQPPSAWPHALSIPIHVAYPAYPQGVCPSGLGMQSGCTGALFTRPQYYAPAMPPHFGQLTPGRAPPLPVHASVGMSPSWEVANSALDHSSPYS</sequence>
<feature type="DNA-binding region" description="Homeobox" evidence="2">
    <location>
        <begin position="35"/>
        <end position="94"/>
    </location>
</feature>
<dbReference type="EMBL" id="JAGTXO010000003">
    <property type="protein sequence ID" value="KAG8469172.1"/>
    <property type="molecule type" value="Genomic_DNA"/>
</dbReference>
<comment type="caution">
    <text evidence="6">The sequence shown here is derived from an EMBL/GenBank/DDBJ whole genome shotgun (WGS) entry which is preliminary data.</text>
</comment>
<dbReference type="CDD" id="cd00086">
    <property type="entry name" value="homeodomain"/>
    <property type="match status" value="1"/>
</dbReference>
<dbReference type="InterPro" id="IPR051775">
    <property type="entry name" value="Homeobox_domain"/>
</dbReference>
<dbReference type="InterPro" id="IPR009057">
    <property type="entry name" value="Homeodomain-like_sf"/>
</dbReference>
<evidence type="ECO:0000256" key="2">
    <source>
        <dbReference type="PROSITE-ProRule" id="PRU00108"/>
    </source>
</evidence>
<dbReference type="SMART" id="SM00389">
    <property type="entry name" value="HOX"/>
    <property type="match status" value="1"/>
</dbReference>
<dbReference type="GO" id="GO:0005634">
    <property type="term" value="C:nucleus"/>
    <property type="evidence" value="ECO:0007669"/>
    <property type="project" value="UniProtKB-SubCell"/>
</dbReference>
<dbReference type="OrthoDB" id="6159439at2759"/>